<dbReference type="Proteomes" id="UP001165960">
    <property type="component" value="Unassembled WGS sequence"/>
</dbReference>
<sequence>MSENSKPETVTFFRKRKDLHALKEKAAKANSAKDKAGKLSEEKRLVRMKNVNLKLTNFGGVKPLLVIRTKLYTNSIPLYFLKSTPENLELLRTIQPFVEFGLIYKRGTTISSGRAKPLSSNIMVEEHLGANGLICLEDLVHEIATVGPNFEVVSNFLAPFNFGTVKDKEVDVTRIISTIKDRATPEQKSKAINQLVSQLN</sequence>
<comment type="caution">
    <text evidence="1">The sequence shown here is derived from an EMBL/GenBank/DDBJ whole genome shotgun (WGS) entry which is preliminary data.</text>
</comment>
<dbReference type="EMBL" id="QTSX02004983">
    <property type="protein sequence ID" value="KAJ9062965.1"/>
    <property type="molecule type" value="Genomic_DNA"/>
</dbReference>
<organism evidence="1 2">
    <name type="scientific">Entomophthora muscae</name>
    <dbReference type="NCBI Taxonomy" id="34485"/>
    <lineage>
        <taxon>Eukaryota</taxon>
        <taxon>Fungi</taxon>
        <taxon>Fungi incertae sedis</taxon>
        <taxon>Zoopagomycota</taxon>
        <taxon>Entomophthoromycotina</taxon>
        <taxon>Entomophthoromycetes</taxon>
        <taxon>Entomophthorales</taxon>
        <taxon>Entomophthoraceae</taxon>
        <taxon>Entomophthora</taxon>
    </lineage>
</organism>
<reference evidence="1" key="1">
    <citation type="submission" date="2022-04" db="EMBL/GenBank/DDBJ databases">
        <title>Genome of the entomopathogenic fungus Entomophthora muscae.</title>
        <authorList>
            <person name="Elya C."/>
            <person name="Lovett B.R."/>
            <person name="Lee E."/>
            <person name="Macias A.M."/>
            <person name="Hajek A.E."/>
            <person name="De Bivort B.L."/>
            <person name="Kasson M.T."/>
            <person name="De Fine Licht H.H."/>
            <person name="Stajich J.E."/>
        </authorList>
    </citation>
    <scope>NUCLEOTIDE SEQUENCE</scope>
    <source>
        <strain evidence="1">Berkeley</strain>
    </source>
</reference>
<protein>
    <submittedName>
        <fullName evidence="1">60S ribosomal protein L7-like 1</fullName>
    </submittedName>
</protein>
<proteinExistence type="predicted"/>
<keyword evidence="2" id="KW-1185">Reference proteome</keyword>
<evidence type="ECO:0000313" key="2">
    <source>
        <dbReference type="Proteomes" id="UP001165960"/>
    </source>
</evidence>
<name>A0ACC2SKV0_9FUNG</name>
<accession>A0ACC2SKV0</accession>
<gene>
    <name evidence="1" type="primary">RPL7L1</name>
    <name evidence="1" type="ORF">DSO57_1004910</name>
</gene>
<evidence type="ECO:0000313" key="1">
    <source>
        <dbReference type="EMBL" id="KAJ9062965.1"/>
    </source>
</evidence>